<accession>A0ACC2IZ71</accession>
<keyword evidence="2" id="KW-1185">Reference proteome</keyword>
<protein>
    <submittedName>
        <fullName evidence="1">Uncharacterized protein</fullName>
    </submittedName>
</protein>
<dbReference type="Proteomes" id="UP001153332">
    <property type="component" value="Unassembled WGS sequence"/>
</dbReference>
<evidence type="ECO:0000313" key="1">
    <source>
        <dbReference type="EMBL" id="KAJ8120399.1"/>
    </source>
</evidence>
<evidence type="ECO:0000313" key="2">
    <source>
        <dbReference type="Proteomes" id="UP001153332"/>
    </source>
</evidence>
<gene>
    <name evidence="1" type="ORF">O1611_g10376</name>
</gene>
<proteinExistence type="predicted"/>
<dbReference type="EMBL" id="JAPUUL010004109">
    <property type="protein sequence ID" value="KAJ8120399.1"/>
    <property type="molecule type" value="Genomic_DNA"/>
</dbReference>
<reference evidence="1" key="1">
    <citation type="submission" date="2022-12" db="EMBL/GenBank/DDBJ databases">
        <title>Genome Sequence of Lasiodiplodia mahajangana.</title>
        <authorList>
            <person name="Buettner E."/>
        </authorList>
    </citation>
    <scope>NUCLEOTIDE SEQUENCE</scope>
    <source>
        <strain evidence="1">VT137</strain>
    </source>
</reference>
<sequence length="83" mass="8408">MQFKTVALSLFVAIAAADDISDLAAQVPSCAQSCLSDGAKKAGCSTTDYTCQCSNITSITANSALCVSTSCSSDDLAGTFSPR</sequence>
<organism evidence="1 2">
    <name type="scientific">Lasiodiplodia mahajangana</name>
    <dbReference type="NCBI Taxonomy" id="1108764"/>
    <lineage>
        <taxon>Eukaryota</taxon>
        <taxon>Fungi</taxon>
        <taxon>Dikarya</taxon>
        <taxon>Ascomycota</taxon>
        <taxon>Pezizomycotina</taxon>
        <taxon>Dothideomycetes</taxon>
        <taxon>Dothideomycetes incertae sedis</taxon>
        <taxon>Botryosphaeriales</taxon>
        <taxon>Botryosphaeriaceae</taxon>
        <taxon>Lasiodiplodia</taxon>
    </lineage>
</organism>
<comment type="caution">
    <text evidence="1">The sequence shown here is derived from an EMBL/GenBank/DDBJ whole genome shotgun (WGS) entry which is preliminary data.</text>
</comment>
<name>A0ACC2IZ71_9PEZI</name>